<dbReference type="Proteomes" id="UP001266305">
    <property type="component" value="Unassembled WGS sequence"/>
</dbReference>
<evidence type="ECO:0000313" key="3">
    <source>
        <dbReference type="Proteomes" id="UP001266305"/>
    </source>
</evidence>
<gene>
    <name evidence="2" type="ORF">P7K49_016728</name>
</gene>
<feature type="compositionally biased region" description="Low complexity" evidence="1">
    <location>
        <begin position="119"/>
        <end position="128"/>
    </location>
</feature>
<dbReference type="EMBL" id="JASSZA010000007">
    <property type="protein sequence ID" value="KAK2107214.1"/>
    <property type="molecule type" value="Genomic_DNA"/>
</dbReference>
<evidence type="ECO:0000313" key="2">
    <source>
        <dbReference type="EMBL" id="KAK2107214.1"/>
    </source>
</evidence>
<comment type="caution">
    <text evidence="2">The sequence shown here is derived from an EMBL/GenBank/DDBJ whole genome shotgun (WGS) entry which is preliminary data.</text>
</comment>
<sequence>MGRKRGWLRHYVVSLRAKRGAAGQPGSHWPQAWAKKASLPHRDLEGAVRTCPATALPQSSTRAQTGHIDRGREVRARAFAARSPRPRCLPGSYFRMPARKPGALRVAASSTPRRPGPRFPTGLRTPRPTESKGASLVIQVWS</sequence>
<organism evidence="2 3">
    <name type="scientific">Saguinus oedipus</name>
    <name type="common">Cotton-top tamarin</name>
    <name type="synonym">Oedipomidas oedipus</name>
    <dbReference type="NCBI Taxonomy" id="9490"/>
    <lineage>
        <taxon>Eukaryota</taxon>
        <taxon>Metazoa</taxon>
        <taxon>Chordata</taxon>
        <taxon>Craniata</taxon>
        <taxon>Vertebrata</taxon>
        <taxon>Euteleostomi</taxon>
        <taxon>Mammalia</taxon>
        <taxon>Eutheria</taxon>
        <taxon>Euarchontoglires</taxon>
        <taxon>Primates</taxon>
        <taxon>Haplorrhini</taxon>
        <taxon>Platyrrhini</taxon>
        <taxon>Cebidae</taxon>
        <taxon>Callitrichinae</taxon>
        <taxon>Saguinus</taxon>
    </lineage>
</organism>
<reference evidence="2 3" key="1">
    <citation type="submission" date="2023-05" db="EMBL/GenBank/DDBJ databases">
        <title>B98-5 Cell Line De Novo Hybrid Assembly: An Optical Mapping Approach.</title>
        <authorList>
            <person name="Kananen K."/>
            <person name="Auerbach J.A."/>
            <person name="Kautto E."/>
            <person name="Blachly J.S."/>
        </authorList>
    </citation>
    <scope>NUCLEOTIDE SEQUENCE [LARGE SCALE GENOMIC DNA]</scope>
    <source>
        <strain evidence="2">B95-8</strain>
        <tissue evidence="2">Cell line</tissue>
    </source>
</reference>
<accession>A0ABQ9VE92</accession>
<feature type="region of interest" description="Disordered" evidence="1">
    <location>
        <begin position="100"/>
        <end position="135"/>
    </location>
</feature>
<protein>
    <submittedName>
        <fullName evidence="2">Uncharacterized protein</fullName>
    </submittedName>
</protein>
<proteinExistence type="predicted"/>
<keyword evidence="3" id="KW-1185">Reference proteome</keyword>
<evidence type="ECO:0000256" key="1">
    <source>
        <dbReference type="SAM" id="MobiDB-lite"/>
    </source>
</evidence>
<name>A0ABQ9VE92_SAGOE</name>